<evidence type="ECO:0008006" key="4">
    <source>
        <dbReference type="Google" id="ProtNLM"/>
    </source>
</evidence>
<evidence type="ECO:0000313" key="2">
    <source>
        <dbReference type="EMBL" id="MFD2704380.1"/>
    </source>
</evidence>
<sequence length="141" mass="15960">MKKFVCQVMKPALFTAVLVLPATGCGDHEESSLTNTAAISNDPETLLEDMEEVTSAQAVMEGENLYAGVTVTQWSRLRLDSIRKKGHSLLKKHYPEKTVHFSTDYKVWLELHAFKEELQKKSLSAKKRKKRLTGIEDHMKG</sequence>
<feature type="chain" id="PRO_5046008806" description="Sporulation protein" evidence="1">
    <location>
        <begin position="22"/>
        <end position="141"/>
    </location>
</feature>
<accession>A0ABW5SX88</accession>
<dbReference type="Proteomes" id="UP001597520">
    <property type="component" value="Unassembled WGS sequence"/>
</dbReference>
<comment type="caution">
    <text evidence="2">The sequence shown here is derived from an EMBL/GenBank/DDBJ whole genome shotgun (WGS) entry which is preliminary data.</text>
</comment>
<evidence type="ECO:0000256" key="1">
    <source>
        <dbReference type="SAM" id="SignalP"/>
    </source>
</evidence>
<gene>
    <name evidence="2" type="ORF">ACFSUB_02805</name>
</gene>
<dbReference type="EMBL" id="JBHUML010000002">
    <property type="protein sequence ID" value="MFD2704380.1"/>
    <property type="molecule type" value="Genomic_DNA"/>
</dbReference>
<proteinExistence type="predicted"/>
<reference evidence="3" key="1">
    <citation type="journal article" date="2019" name="Int. J. Syst. Evol. Microbiol.">
        <title>The Global Catalogue of Microorganisms (GCM) 10K type strain sequencing project: providing services to taxonomists for standard genome sequencing and annotation.</title>
        <authorList>
            <consortium name="The Broad Institute Genomics Platform"/>
            <consortium name="The Broad Institute Genome Sequencing Center for Infectious Disease"/>
            <person name="Wu L."/>
            <person name="Ma J."/>
        </authorList>
    </citation>
    <scope>NUCLEOTIDE SEQUENCE [LARGE SCALE GENOMIC DNA]</scope>
    <source>
        <strain evidence="3">KCTC 33792</strain>
    </source>
</reference>
<feature type="signal peptide" evidence="1">
    <location>
        <begin position="1"/>
        <end position="21"/>
    </location>
</feature>
<evidence type="ECO:0000313" key="3">
    <source>
        <dbReference type="Proteomes" id="UP001597520"/>
    </source>
</evidence>
<protein>
    <recommendedName>
        <fullName evidence="4">Sporulation protein</fullName>
    </recommendedName>
</protein>
<keyword evidence="3" id="KW-1185">Reference proteome</keyword>
<name>A0ABW5SX88_9BACI</name>
<dbReference type="RefSeq" id="WP_380711657.1">
    <property type="nucleotide sequence ID" value="NZ_JBHUML010000002.1"/>
</dbReference>
<keyword evidence="1" id="KW-0732">Signal</keyword>
<organism evidence="2 3">
    <name type="scientific">Salibacterium lacus</name>
    <dbReference type="NCBI Taxonomy" id="1898109"/>
    <lineage>
        <taxon>Bacteria</taxon>
        <taxon>Bacillati</taxon>
        <taxon>Bacillota</taxon>
        <taxon>Bacilli</taxon>
        <taxon>Bacillales</taxon>
        <taxon>Bacillaceae</taxon>
    </lineage>
</organism>